<dbReference type="Proteomes" id="UP000015102">
    <property type="component" value="Unassembled WGS sequence"/>
</dbReference>
<dbReference type="PANTHER" id="PTHR23279">
    <property type="entry name" value="DEFECTIVE PROBOSCIS EXTENSION RESPONSE DPR -RELATED"/>
    <property type="match status" value="1"/>
</dbReference>
<feature type="domain" description="Immunoglobulin V-set" evidence="1">
    <location>
        <begin position="16"/>
        <end position="95"/>
    </location>
</feature>
<dbReference type="EnsemblMetazoa" id="MESCA003351-RA">
    <property type="protein sequence ID" value="MESCA003351-PA"/>
    <property type="gene ID" value="MESCA003351"/>
</dbReference>
<dbReference type="GO" id="GO:0050808">
    <property type="term" value="P:synapse organization"/>
    <property type="evidence" value="ECO:0007669"/>
    <property type="project" value="TreeGrafter"/>
</dbReference>
<dbReference type="InterPro" id="IPR037448">
    <property type="entry name" value="Zig-8"/>
</dbReference>
<evidence type="ECO:0000313" key="3">
    <source>
        <dbReference type="Proteomes" id="UP000015102"/>
    </source>
</evidence>
<accession>T1GIR6</accession>
<dbReference type="Gene3D" id="2.60.40.10">
    <property type="entry name" value="Immunoglobulins"/>
    <property type="match status" value="1"/>
</dbReference>
<dbReference type="PANTHER" id="PTHR23279:SF12">
    <property type="entry name" value="DEFECTIVE PROBOSCIS EXTENSION RESPONSE 14, ISOFORM A-RELATED"/>
    <property type="match status" value="1"/>
</dbReference>
<evidence type="ECO:0000259" key="1">
    <source>
        <dbReference type="Pfam" id="PF07686"/>
    </source>
</evidence>
<dbReference type="HOGENOM" id="CLU_168504_2_0_1"/>
<dbReference type="InterPro" id="IPR036179">
    <property type="entry name" value="Ig-like_dom_sf"/>
</dbReference>
<proteinExistence type="predicted"/>
<organism evidence="2 3">
    <name type="scientific">Megaselia scalaris</name>
    <name type="common">Humpbacked fly</name>
    <name type="synonym">Phora scalaris</name>
    <dbReference type="NCBI Taxonomy" id="36166"/>
    <lineage>
        <taxon>Eukaryota</taxon>
        <taxon>Metazoa</taxon>
        <taxon>Ecdysozoa</taxon>
        <taxon>Arthropoda</taxon>
        <taxon>Hexapoda</taxon>
        <taxon>Insecta</taxon>
        <taxon>Pterygota</taxon>
        <taxon>Neoptera</taxon>
        <taxon>Endopterygota</taxon>
        <taxon>Diptera</taxon>
        <taxon>Brachycera</taxon>
        <taxon>Muscomorpha</taxon>
        <taxon>Platypezoidea</taxon>
        <taxon>Phoridae</taxon>
        <taxon>Megaseliini</taxon>
        <taxon>Megaselia</taxon>
    </lineage>
</organism>
<protein>
    <recommendedName>
        <fullName evidence="1">Immunoglobulin V-set domain-containing protein</fullName>
    </recommendedName>
</protein>
<dbReference type="InterPro" id="IPR013783">
    <property type="entry name" value="Ig-like_fold"/>
</dbReference>
<dbReference type="STRING" id="36166.T1GIR6"/>
<reference evidence="2" key="2">
    <citation type="submission" date="2015-06" db="UniProtKB">
        <authorList>
            <consortium name="EnsemblMetazoa"/>
        </authorList>
    </citation>
    <scope>IDENTIFICATION</scope>
</reference>
<keyword evidence="3" id="KW-1185">Reference proteome</keyword>
<dbReference type="EMBL" id="CAQQ02028550">
    <property type="status" value="NOT_ANNOTATED_CDS"/>
    <property type="molecule type" value="Genomic_DNA"/>
</dbReference>
<dbReference type="AlphaFoldDB" id="T1GIR6"/>
<dbReference type="SUPFAM" id="SSF48726">
    <property type="entry name" value="Immunoglobulin"/>
    <property type="match status" value="1"/>
</dbReference>
<evidence type="ECO:0000313" key="2">
    <source>
        <dbReference type="EnsemblMetazoa" id="MESCA003351-PA"/>
    </source>
</evidence>
<dbReference type="EMBL" id="CAQQ02028549">
    <property type="status" value="NOT_ANNOTATED_CDS"/>
    <property type="molecule type" value="Genomic_DNA"/>
</dbReference>
<dbReference type="GO" id="GO:0032589">
    <property type="term" value="C:neuron projection membrane"/>
    <property type="evidence" value="ECO:0007669"/>
    <property type="project" value="TreeGrafter"/>
</dbReference>
<reference evidence="3" key="1">
    <citation type="submission" date="2013-02" db="EMBL/GenBank/DDBJ databases">
        <authorList>
            <person name="Hughes D."/>
        </authorList>
    </citation>
    <scope>NUCLEOTIDE SEQUENCE</scope>
    <source>
        <strain>Durham</strain>
        <strain evidence="3">NC isolate 2 -- Noor lab</strain>
    </source>
</reference>
<dbReference type="OMA" id="VECMSTT"/>
<name>T1GIR6_MEGSC</name>
<dbReference type="Pfam" id="PF07686">
    <property type="entry name" value="V-set"/>
    <property type="match status" value="1"/>
</dbReference>
<sequence length="96" mass="11255">MPINEIVEEINKCSFSYEVSWVKRHENIDIDNGLELLTVGQHTYTSEKRFTMDFQYPNNWRLKISNATKSDEGLYECQVSTHPPKIIQVNLHVNVE</sequence>
<dbReference type="InterPro" id="IPR013106">
    <property type="entry name" value="Ig_V-set"/>
</dbReference>